<reference evidence="2 3" key="1">
    <citation type="submission" date="2014-06" db="EMBL/GenBank/DDBJ databases">
        <title>Evolutionary Origins and Diversification of the Mycorrhizal Mutualists.</title>
        <authorList>
            <consortium name="DOE Joint Genome Institute"/>
            <consortium name="Mycorrhizal Genomics Consortium"/>
            <person name="Kohler A."/>
            <person name="Kuo A."/>
            <person name="Nagy L.G."/>
            <person name="Floudas D."/>
            <person name="Copeland A."/>
            <person name="Barry K.W."/>
            <person name="Cichocki N."/>
            <person name="Veneault-Fourrey C."/>
            <person name="LaButti K."/>
            <person name="Lindquist E.A."/>
            <person name="Lipzen A."/>
            <person name="Lundell T."/>
            <person name="Morin E."/>
            <person name="Murat C."/>
            <person name="Riley R."/>
            <person name="Ohm R."/>
            <person name="Sun H."/>
            <person name="Tunlid A."/>
            <person name="Henrissat B."/>
            <person name="Grigoriev I.V."/>
            <person name="Hibbett D.S."/>
            <person name="Martin F."/>
        </authorList>
    </citation>
    <scope>NUCLEOTIDE SEQUENCE [LARGE SCALE GENOMIC DNA]</scope>
    <source>
        <strain evidence="2 3">SS14</strain>
    </source>
</reference>
<dbReference type="HOGENOM" id="CLU_182453_0_0_1"/>
<organism evidence="2 3">
    <name type="scientific">Sphaerobolus stellatus (strain SS14)</name>
    <dbReference type="NCBI Taxonomy" id="990650"/>
    <lineage>
        <taxon>Eukaryota</taxon>
        <taxon>Fungi</taxon>
        <taxon>Dikarya</taxon>
        <taxon>Basidiomycota</taxon>
        <taxon>Agaricomycotina</taxon>
        <taxon>Agaricomycetes</taxon>
        <taxon>Phallomycetidae</taxon>
        <taxon>Geastrales</taxon>
        <taxon>Sphaerobolaceae</taxon>
        <taxon>Sphaerobolus</taxon>
    </lineage>
</organism>
<dbReference type="AlphaFoldDB" id="A0A0C9TME0"/>
<dbReference type="Proteomes" id="UP000054279">
    <property type="component" value="Unassembled WGS sequence"/>
</dbReference>
<evidence type="ECO:0000313" key="2">
    <source>
        <dbReference type="EMBL" id="KIJ31133.1"/>
    </source>
</evidence>
<evidence type="ECO:0000256" key="1">
    <source>
        <dbReference type="SAM" id="SignalP"/>
    </source>
</evidence>
<name>A0A0C9TME0_SPHS4</name>
<proteinExistence type="predicted"/>
<sequence length="64" mass="6893">MIFVGVSFLTIRQCMGGRVFICRDTCDELYTSKGLKLLDTRPFVGSPVTTDVNSGLGGKIALHG</sequence>
<feature type="chain" id="PRO_5002213847" evidence="1">
    <location>
        <begin position="17"/>
        <end position="64"/>
    </location>
</feature>
<feature type="signal peptide" evidence="1">
    <location>
        <begin position="1"/>
        <end position="16"/>
    </location>
</feature>
<dbReference type="EMBL" id="KN837247">
    <property type="protein sequence ID" value="KIJ31133.1"/>
    <property type="molecule type" value="Genomic_DNA"/>
</dbReference>
<keyword evidence="3" id="KW-1185">Reference proteome</keyword>
<accession>A0A0C9TME0</accession>
<protein>
    <submittedName>
        <fullName evidence="2">Uncharacterized protein</fullName>
    </submittedName>
</protein>
<evidence type="ECO:0000313" key="3">
    <source>
        <dbReference type="Proteomes" id="UP000054279"/>
    </source>
</evidence>
<gene>
    <name evidence="2" type="ORF">M422DRAFT_36318</name>
</gene>
<keyword evidence="1" id="KW-0732">Signal</keyword>